<evidence type="ECO:0000313" key="2">
    <source>
        <dbReference type="Proteomes" id="UP001139157"/>
    </source>
</evidence>
<evidence type="ECO:0000313" key="1">
    <source>
        <dbReference type="EMBL" id="MCM6777280.1"/>
    </source>
</evidence>
<dbReference type="Proteomes" id="UP001139157">
    <property type="component" value="Unassembled WGS sequence"/>
</dbReference>
<dbReference type="AlphaFoldDB" id="A0A9X2J0Q6"/>
<dbReference type="EMBL" id="JAMRXG010000014">
    <property type="protein sequence ID" value="MCM6777280.1"/>
    <property type="molecule type" value="Genomic_DNA"/>
</dbReference>
<reference evidence="1" key="1">
    <citation type="submission" date="2022-06" db="EMBL/GenBank/DDBJ databases">
        <title>Novel species in genus nocardia.</title>
        <authorList>
            <person name="Li F."/>
        </authorList>
    </citation>
    <scope>NUCLEOTIDE SEQUENCE</scope>
    <source>
        <strain evidence="1">CDC141</strain>
    </source>
</reference>
<proteinExistence type="predicted"/>
<evidence type="ECO:0008006" key="3">
    <source>
        <dbReference type="Google" id="ProtNLM"/>
    </source>
</evidence>
<gene>
    <name evidence="1" type="ORF">NDR86_27715</name>
</gene>
<organism evidence="1 2">
    <name type="scientific">Nocardia pulmonis</name>
    <dbReference type="NCBI Taxonomy" id="2951408"/>
    <lineage>
        <taxon>Bacteria</taxon>
        <taxon>Bacillati</taxon>
        <taxon>Actinomycetota</taxon>
        <taxon>Actinomycetes</taxon>
        <taxon>Mycobacteriales</taxon>
        <taxon>Nocardiaceae</taxon>
        <taxon>Nocardia</taxon>
    </lineage>
</organism>
<sequence>MADQQNIVFDDDITITMRGVSDSIGLPYTVNPVELVDREAVIELRDGPVGPPGPEGDPAWPWQWQGDVADFTALRALKPTRADAGKAWRVVAENAIYLWNGAEFVAFSNAFGRAGRPGPVNTLIGTAVAGPTGSAAAARILGEAPGQQLEITFPRGITGDVGDPGRPGRLQDAADVRIDADRQLGQDYVLGWDTSVSKFVPMPCPRSAGPWAISSGQFSGGANLNDPKTIAAITIPAQPVAWRPQVVGSIQVRASNGTRCDVEVRIGDNRNGDLVGYGAGYDIYSWDWLLIGPHFESPLTPTSKFGVVQPNQTVTLYVTAMRKQGTKTYEVDTAGAQLIVYAQPI</sequence>
<name>A0A9X2J0Q6_9NOCA</name>
<comment type="caution">
    <text evidence="1">The sequence shown here is derived from an EMBL/GenBank/DDBJ whole genome shotgun (WGS) entry which is preliminary data.</text>
</comment>
<protein>
    <recommendedName>
        <fullName evidence="3">Minor tail protein</fullName>
    </recommendedName>
</protein>
<accession>A0A9X2J0Q6</accession>
<keyword evidence="2" id="KW-1185">Reference proteome</keyword>
<dbReference type="RefSeq" id="WP_251916235.1">
    <property type="nucleotide sequence ID" value="NZ_JAMRXG010000014.1"/>
</dbReference>